<reference evidence="1" key="2">
    <citation type="journal article" date="2015" name="Data Brief">
        <title>Shoot transcriptome of the giant reed, Arundo donax.</title>
        <authorList>
            <person name="Barrero R.A."/>
            <person name="Guerrero F.D."/>
            <person name="Moolhuijzen P."/>
            <person name="Goolsby J.A."/>
            <person name="Tidwell J."/>
            <person name="Bellgard S.E."/>
            <person name="Bellgard M.I."/>
        </authorList>
    </citation>
    <scope>NUCLEOTIDE SEQUENCE</scope>
    <source>
        <tissue evidence="1">Shoot tissue taken approximately 20 cm above the soil surface</tissue>
    </source>
</reference>
<reference evidence="1" key="1">
    <citation type="submission" date="2014-09" db="EMBL/GenBank/DDBJ databases">
        <authorList>
            <person name="Magalhaes I.L.F."/>
            <person name="Oliveira U."/>
            <person name="Santos F.R."/>
            <person name="Vidigal T.H.D.A."/>
            <person name="Brescovit A.D."/>
            <person name="Santos A.J."/>
        </authorList>
    </citation>
    <scope>NUCLEOTIDE SEQUENCE</scope>
    <source>
        <tissue evidence="1">Shoot tissue taken approximately 20 cm above the soil surface</tissue>
    </source>
</reference>
<sequence>MLPLIRNIICLKAKHSLKPIQEVLVNFMLISFGPWKTSSIAKSRSCSLDLGKFHDSLIATIWIKRENVEREIDFCLLFNLISSFQDLMVNFNGMLLSNCF</sequence>
<dbReference type="AlphaFoldDB" id="A0A0A9CZ45"/>
<proteinExistence type="predicted"/>
<evidence type="ECO:0000313" key="1">
    <source>
        <dbReference type="EMBL" id="JAD76772.1"/>
    </source>
</evidence>
<accession>A0A0A9CZ45</accession>
<name>A0A0A9CZ45_ARUDO</name>
<dbReference type="EMBL" id="GBRH01221123">
    <property type="protein sequence ID" value="JAD76772.1"/>
    <property type="molecule type" value="Transcribed_RNA"/>
</dbReference>
<protein>
    <submittedName>
        <fullName evidence="1">Uncharacterized protein</fullName>
    </submittedName>
</protein>
<organism evidence="1">
    <name type="scientific">Arundo donax</name>
    <name type="common">Giant reed</name>
    <name type="synonym">Donax arundinaceus</name>
    <dbReference type="NCBI Taxonomy" id="35708"/>
    <lineage>
        <taxon>Eukaryota</taxon>
        <taxon>Viridiplantae</taxon>
        <taxon>Streptophyta</taxon>
        <taxon>Embryophyta</taxon>
        <taxon>Tracheophyta</taxon>
        <taxon>Spermatophyta</taxon>
        <taxon>Magnoliopsida</taxon>
        <taxon>Liliopsida</taxon>
        <taxon>Poales</taxon>
        <taxon>Poaceae</taxon>
        <taxon>PACMAD clade</taxon>
        <taxon>Arundinoideae</taxon>
        <taxon>Arundineae</taxon>
        <taxon>Arundo</taxon>
    </lineage>
</organism>